<feature type="signal peptide" evidence="8">
    <location>
        <begin position="1"/>
        <end position="20"/>
    </location>
</feature>
<evidence type="ECO:0000256" key="8">
    <source>
        <dbReference type="SAM" id="SignalP"/>
    </source>
</evidence>
<evidence type="ECO:0000313" key="11">
    <source>
        <dbReference type="Proteomes" id="UP000775213"/>
    </source>
</evidence>
<dbReference type="Proteomes" id="UP000775213">
    <property type="component" value="Unassembled WGS sequence"/>
</dbReference>
<keyword evidence="3" id="KW-0479">Metal-binding</keyword>
<dbReference type="GO" id="GO:0005634">
    <property type="term" value="C:nucleus"/>
    <property type="evidence" value="ECO:0007669"/>
    <property type="project" value="UniProtKB-SubCell"/>
</dbReference>
<dbReference type="AlphaFoldDB" id="A0AAV7GW75"/>
<dbReference type="GO" id="GO:0061630">
    <property type="term" value="F:ubiquitin protein ligase activity"/>
    <property type="evidence" value="ECO:0007669"/>
    <property type="project" value="TreeGrafter"/>
</dbReference>
<keyword evidence="8" id="KW-0732">Signal</keyword>
<evidence type="ECO:0000256" key="6">
    <source>
        <dbReference type="ARBA" id="ARBA00022833"/>
    </source>
</evidence>
<feature type="domain" description="RCHY1 zinc-ribbon" evidence="9">
    <location>
        <begin position="14"/>
        <end position="62"/>
    </location>
</feature>
<sequence length="72" mass="8203">MLLLIKLRLLTAELFMQIEATVMPSDYRYKVWILCNDCNGMSEVFLHIIGHKCSGCQSYNTRTVAPPPADLQ</sequence>
<evidence type="ECO:0000256" key="4">
    <source>
        <dbReference type="ARBA" id="ARBA00022771"/>
    </source>
</evidence>
<protein>
    <recommendedName>
        <fullName evidence="9">RCHY1 zinc-ribbon domain-containing protein</fullName>
    </recommendedName>
</protein>
<dbReference type="InterPro" id="IPR039512">
    <property type="entry name" value="RCHY1_zinc-ribbon"/>
</dbReference>
<evidence type="ECO:0000259" key="9">
    <source>
        <dbReference type="Pfam" id="PF14599"/>
    </source>
</evidence>
<dbReference type="GO" id="GO:0016567">
    <property type="term" value="P:protein ubiquitination"/>
    <property type="evidence" value="ECO:0007669"/>
    <property type="project" value="TreeGrafter"/>
</dbReference>
<dbReference type="PANTHER" id="PTHR21319">
    <property type="entry name" value="RING FINGER AND CHY ZINC FINGER DOMAIN-CONTAINING PROTEIN 1"/>
    <property type="match status" value="1"/>
</dbReference>
<evidence type="ECO:0000256" key="7">
    <source>
        <dbReference type="ARBA" id="ARBA00023242"/>
    </source>
</evidence>
<comment type="subcellular location">
    <subcellularLocation>
        <location evidence="1">Nucleus</location>
    </subcellularLocation>
</comment>
<comment type="pathway">
    <text evidence="2">Protein modification; protein ubiquitination.</text>
</comment>
<keyword evidence="4" id="KW-0863">Zinc-finger</keyword>
<evidence type="ECO:0000256" key="5">
    <source>
        <dbReference type="ARBA" id="ARBA00022786"/>
    </source>
</evidence>
<gene>
    <name evidence="10" type="ORF">IEQ34_005852</name>
</gene>
<organism evidence="10 11">
    <name type="scientific">Dendrobium chrysotoxum</name>
    <name type="common">Orchid</name>
    <dbReference type="NCBI Taxonomy" id="161865"/>
    <lineage>
        <taxon>Eukaryota</taxon>
        <taxon>Viridiplantae</taxon>
        <taxon>Streptophyta</taxon>
        <taxon>Embryophyta</taxon>
        <taxon>Tracheophyta</taxon>
        <taxon>Spermatophyta</taxon>
        <taxon>Magnoliopsida</taxon>
        <taxon>Liliopsida</taxon>
        <taxon>Asparagales</taxon>
        <taxon>Orchidaceae</taxon>
        <taxon>Epidendroideae</taxon>
        <taxon>Malaxideae</taxon>
        <taxon>Dendrobiinae</taxon>
        <taxon>Dendrobium</taxon>
    </lineage>
</organism>
<proteinExistence type="predicted"/>
<name>A0AAV7GW75_DENCH</name>
<dbReference type="Gene3D" id="2.20.28.10">
    <property type="match status" value="1"/>
</dbReference>
<dbReference type="GO" id="GO:0006511">
    <property type="term" value="P:ubiquitin-dependent protein catabolic process"/>
    <property type="evidence" value="ECO:0007669"/>
    <property type="project" value="TreeGrafter"/>
</dbReference>
<feature type="chain" id="PRO_5043865854" description="RCHY1 zinc-ribbon domain-containing protein" evidence="8">
    <location>
        <begin position="21"/>
        <end position="72"/>
    </location>
</feature>
<evidence type="ECO:0000313" key="10">
    <source>
        <dbReference type="EMBL" id="KAH0465749.1"/>
    </source>
</evidence>
<evidence type="ECO:0000256" key="1">
    <source>
        <dbReference type="ARBA" id="ARBA00004123"/>
    </source>
</evidence>
<keyword evidence="6" id="KW-0862">Zinc</keyword>
<accession>A0AAV7GW75</accession>
<evidence type="ECO:0000256" key="2">
    <source>
        <dbReference type="ARBA" id="ARBA00004906"/>
    </source>
</evidence>
<keyword evidence="11" id="KW-1185">Reference proteome</keyword>
<dbReference type="EMBL" id="JAGFBR010000006">
    <property type="protein sequence ID" value="KAH0465749.1"/>
    <property type="molecule type" value="Genomic_DNA"/>
</dbReference>
<dbReference type="GO" id="GO:0008270">
    <property type="term" value="F:zinc ion binding"/>
    <property type="evidence" value="ECO:0007669"/>
    <property type="project" value="UniProtKB-KW"/>
</dbReference>
<reference evidence="10 11" key="1">
    <citation type="journal article" date="2021" name="Hortic Res">
        <title>Chromosome-scale assembly of the Dendrobium chrysotoxum genome enhances the understanding of orchid evolution.</title>
        <authorList>
            <person name="Zhang Y."/>
            <person name="Zhang G.Q."/>
            <person name="Zhang D."/>
            <person name="Liu X.D."/>
            <person name="Xu X.Y."/>
            <person name="Sun W.H."/>
            <person name="Yu X."/>
            <person name="Zhu X."/>
            <person name="Wang Z.W."/>
            <person name="Zhao X."/>
            <person name="Zhong W.Y."/>
            <person name="Chen H."/>
            <person name="Yin W.L."/>
            <person name="Huang T."/>
            <person name="Niu S.C."/>
            <person name="Liu Z.J."/>
        </authorList>
    </citation>
    <scope>NUCLEOTIDE SEQUENCE [LARGE SCALE GENOMIC DNA]</scope>
    <source>
        <strain evidence="10">Lindl</strain>
    </source>
</reference>
<keyword evidence="5" id="KW-0833">Ubl conjugation pathway</keyword>
<dbReference type="FunFam" id="2.20.28.10:FF:000009">
    <property type="entry name" value="RING finger and CHY zinc finger domain-containing protein 1"/>
    <property type="match status" value="1"/>
</dbReference>
<dbReference type="Pfam" id="PF14599">
    <property type="entry name" value="zinc_ribbon_6"/>
    <property type="match status" value="1"/>
</dbReference>
<evidence type="ECO:0000256" key="3">
    <source>
        <dbReference type="ARBA" id="ARBA00022723"/>
    </source>
</evidence>
<dbReference type="PANTHER" id="PTHR21319:SF20">
    <property type="entry name" value="E3 UBIQUITIN-PROTEIN LIGASE MIEL1"/>
    <property type="match status" value="1"/>
</dbReference>
<keyword evidence="7" id="KW-0539">Nucleus</keyword>
<comment type="caution">
    <text evidence="10">The sequence shown here is derived from an EMBL/GenBank/DDBJ whole genome shotgun (WGS) entry which is preliminary data.</text>
</comment>